<feature type="region of interest" description="Disordered" evidence="6">
    <location>
        <begin position="1066"/>
        <end position="1103"/>
    </location>
</feature>
<dbReference type="GO" id="GO:0005737">
    <property type="term" value="C:cytoplasm"/>
    <property type="evidence" value="ECO:0007669"/>
    <property type="project" value="UniProtKB-SubCell"/>
</dbReference>
<evidence type="ECO:0000256" key="1">
    <source>
        <dbReference type="ARBA" id="ARBA00004496"/>
    </source>
</evidence>
<evidence type="ECO:0000256" key="2">
    <source>
        <dbReference type="ARBA" id="ARBA00008318"/>
    </source>
</evidence>
<comment type="subcellular location">
    <subcellularLocation>
        <location evidence="1">Cytoplasm</location>
    </subcellularLocation>
</comment>
<feature type="compositionally biased region" description="Basic residues" evidence="6">
    <location>
        <begin position="842"/>
        <end position="856"/>
    </location>
</feature>
<feature type="domain" description="NFACT protein C-terminal" evidence="8">
    <location>
        <begin position="936"/>
        <end position="1062"/>
    </location>
</feature>
<dbReference type="GeneID" id="9230072"/>
<dbReference type="PANTHER" id="PTHR15239:SF6">
    <property type="entry name" value="RIBOSOME QUALITY CONTROL COMPLEX SUBUNIT NEMF"/>
    <property type="match status" value="1"/>
</dbReference>
<feature type="compositionally biased region" description="Polar residues" evidence="6">
    <location>
        <begin position="814"/>
        <end position="840"/>
    </location>
</feature>
<dbReference type="PANTHER" id="PTHR15239">
    <property type="entry name" value="NUCLEAR EXPORT MEDIATOR FACTOR NEMF"/>
    <property type="match status" value="1"/>
</dbReference>
<dbReference type="InterPro" id="IPR008532">
    <property type="entry name" value="NFACT_RNA-bd"/>
</dbReference>
<dbReference type="GO" id="GO:0000049">
    <property type="term" value="F:tRNA binding"/>
    <property type="evidence" value="ECO:0007669"/>
    <property type="project" value="TreeGrafter"/>
</dbReference>
<dbReference type="Pfam" id="PF11923">
    <property type="entry name" value="NFACT-C"/>
    <property type="match status" value="1"/>
</dbReference>
<reference evidence="10" key="1">
    <citation type="journal article" date="2012" name="MBio">
        <title>Comparative genome analysis of Trichophyton rubrum and related dermatophytes reveals candidate genes involved in infection.</title>
        <authorList>
            <person name="Martinez D.A."/>
            <person name="Oliver B.G."/>
            <person name="Graeser Y."/>
            <person name="Goldberg J.M."/>
            <person name="Li W."/>
            <person name="Martinez-Rossi N.M."/>
            <person name="Monod M."/>
            <person name="Shelest E."/>
            <person name="Barton R.C."/>
            <person name="Birch E."/>
            <person name="Brakhage A.A."/>
            <person name="Chen Z."/>
            <person name="Gurr S.J."/>
            <person name="Heiman D."/>
            <person name="Heitman J."/>
            <person name="Kosti I."/>
            <person name="Rossi A."/>
            <person name="Saif S."/>
            <person name="Samalova M."/>
            <person name="Saunders C.W."/>
            <person name="Shea T."/>
            <person name="Summerbell R.C."/>
            <person name="Xu J."/>
            <person name="Young S."/>
            <person name="Zeng Q."/>
            <person name="Birren B.W."/>
            <person name="Cuomo C.A."/>
            <person name="White T.C."/>
        </authorList>
    </citation>
    <scope>NUCLEOTIDE SEQUENCE [LARGE SCALE GENOMIC DNA]</scope>
    <source>
        <strain evidence="10">ATCC MYA-4605 / CBS 113480</strain>
    </source>
</reference>
<name>C5FP21_ARTOC</name>
<dbReference type="VEuPathDB" id="FungiDB:MCYG_04693"/>
<dbReference type="Gene3D" id="2.30.310.10">
    <property type="entry name" value="ibrinogen binding protein from staphylococcus aureus domain"/>
    <property type="match status" value="1"/>
</dbReference>
<feature type="region of interest" description="Disordered" evidence="6">
    <location>
        <begin position="1000"/>
        <end position="1033"/>
    </location>
</feature>
<feature type="compositionally biased region" description="Basic and acidic residues" evidence="6">
    <location>
        <begin position="720"/>
        <end position="732"/>
    </location>
</feature>
<feature type="compositionally biased region" description="Acidic residues" evidence="6">
    <location>
        <begin position="422"/>
        <end position="452"/>
    </location>
</feature>
<feature type="region of interest" description="Disordered" evidence="6">
    <location>
        <begin position="704"/>
        <end position="932"/>
    </location>
</feature>
<feature type="compositionally biased region" description="Basic and acidic residues" evidence="6">
    <location>
        <begin position="747"/>
        <end position="756"/>
    </location>
</feature>
<dbReference type="RefSeq" id="XP_002846956.1">
    <property type="nucleotide sequence ID" value="XM_002846910.1"/>
</dbReference>
<dbReference type="GO" id="GO:0072344">
    <property type="term" value="P:rescue of stalled ribosome"/>
    <property type="evidence" value="ECO:0007669"/>
    <property type="project" value="TreeGrafter"/>
</dbReference>
<feature type="region of interest" description="Disordered" evidence="6">
    <location>
        <begin position="420"/>
        <end position="472"/>
    </location>
</feature>
<feature type="domain" description="NFACT RNA-binding" evidence="7">
    <location>
        <begin position="548"/>
        <end position="661"/>
    </location>
</feature>
<evidence type="ECO:0000259" key="7">
    <source>
        <dbReference type="Pfam" id="PF05670"/>
    </source>
</evidence>
<dbReference type="Pfam" id="PF05833">
    <property type="entry name" value="NFACT_N"/>
    <property type="match status" value="1"/>
</dbReference>
<comment type="similarity">
    <text evidence="2">Belongs to the NEMF family.</text>
</comment>
<feature type="compositionally biased region" description="Basic residues" evidence="6">
    <location>
        <begin position="1085"/>
        <end position="1103"/>
    </location>
</feature>
<dbReference type="GO" id="GO:1990116">
    <property type="term" value="P:ribosome-associated ubiquitin-dependent protein catabolic process"/>
    <property type="evidence" value="ECO:0007669"/>
    <property type="project" value="TreeGrafter"/>
</dbReference>
<keyword evidence="10" id="KW-1185">Reference proteome</keyword>
<dbReference type="EMBL" id="DS995704">
    <property type="protein sequence ID" value="EEQ31874.1"/>
    <property type="molecule type" value="Genomic_DNA"/>
</dbReference>
<evidence type="ECO:0000256" key="4">
    <source>
        <dbReference type="ARBA" id="ARBA00023054"/>
    </source>
</evidence>
<dbReference type="Proteomes" id="UP000002035">
    <property type="component" value="Unassembled WGS sequence"/>
</dbReference>
<evidence type="ECO:0000259" key="8">
    <source>
        <dbReference type="Pfam" id="PF11923"/>
    </source>
</evidence>
<dbReference type="InterPro" id="IPR051608">
    <property type="entry name" value="RQC_Subunit_NEMF"/>
</dbReference>
<sequence length="1103" mass="122140">MKQRYSSLDVKVISRELSANILGLRIANIYDISPRTFLFKLALPDIKKQLIINAGFHCHLTESSRTTADAPSHFVSRLRKLLKTRRITGVRQIGTDRILEFEISDGLFRLYLEFFAAGNLILTDAKYGIVALLRHVAPGSDVEEVKVGMSYKLESKMNYNGIPPLTIDRLKATLEKDTGSKVLKRSLYFGFPEYPPTLLDHAFHIIGFDSKLQPAQILTDNNLIHGLMGVLQEADRVNNALSSDRQTPGYILAKNIVPGTADGAEGTQSAPTIEFRDFHPFEPSQSKDLPNTTMLRFDTFNSAVDKYFSSIEARKLESRLTEREDAARKKLEATKRDHEKRVNALKEKQEFHVRKAHAIEANLPQVEDAINAVNGLVAQGMDWVEIARLIEMEQAKGNPVALCIKLPLKLYENTITILLTEETAETEDEDEESDESEGDDEDEDNDYGDDEYERPKHKKMTAKTQKEKKERKDNRLSIDIDLGISPWANARQYYDEKKIAAVKEEKTLKASTKAIKSTEKKVKADLKLALKQEKPVLRRARNPAWFEKFFFFISSDGYLVIGGRDQQQDEILFQRYLKKGDIYVHTDLEGGVPLIVKNKPEFPDDPIPPNTISQASAYSVASSKAWDTKAAMGGWWVHASQVSKVTSTGDILKAGHFMIKGEKNHLPPGQIVLGFAVLFQLSPQSVQNHTKSVPSASDEIEINDQHSSSAPDALQAETGQSDHQEDVSREYADASASDTGGEEEHEDDKKNTHLEETVQSVQLENDEATNSNLGYSHDDEKRDAPQVERELVPDNSVDADEVEEDADQSEDETQLSAPSAIQGSRPATPSVISSTGTQKSKPPVRGKRGKAKKLATKYKDQDEEDRKLALRLLGSAPGSTTVNKTKTKADIEAEREAQKERRRAQHERALQAVKRQQEAFTRHSVEDASGEEHKLDFSMLPALVGTPVEGDEIEAAIPVCAPWTALGQYKYRAKLQPGKVKKGKAVKDILAKWIHDASALQARSTGSKPPHTGDSEEVKDTAEESTENAEDANQLLSMELDCIKAWRDVEVMNTLPVGGFTIVSVAGAGGSSSGVGPKSVEGKGKGKGKKTGTAKGGKGGKKK</sequence>
<dbReference type="InterPro" id="IPR021846">
    <property type="entry name" value="NFACT-C"/>
</dbReference>
<keyword evidence="4" id="KW-0175">Coiled coil</keyword>
<evidence type="ECO:0000313" key="10">
    <source>
        <dbReference type="Proteomes" id="UP000002035"/>
    </source>
</evidence>
<evidence type="ECO:0000256" key="3">
    <source>
        <dbReference type="ARBA" id="ARBA00022490"/>
    </source>
</evidence>
<dbReference type="OrthoDB" id="207084at2759"/>
<dbReference type="Pfam" id="PF05670">
    <property type="entry name" value="NFACT-R_1"/>
    <property type="match status" value="1"/>
</dbReference>
<dbReference type="AlphaFoldDB" id="C5FP21"/>
<gene>
    <name evidence="9" type="ORF">MCYG_04693</name>
</gene>
<evidence type="ECO:0000256" key="5">
    <source>
        <dbReference type="ARBA" id="ARBA00070414"/>
    </source>
</evidence>
<dbReference type="eggNOG" id="KOG2030">
    <property type="taxonomic scope" value="Eukaryota"/>
</dbReference>
<evidence type="ECO:0000256" key="6">
    <source>
        <dbReference type="SAM" id="MobiDB-lite"/>
    </source>
</evidence>
<dbReference type="GO" id="GO:1990112">
    <property type="term" value="C:RQC complex"/>
    <property type="evidence" value="ECO:0007669"/>
    <property type="project" value="TreeGrafter"/>
</dbReference>
<dbReference type="FunFam" id="2.30.310.10:FF:000003">
    <property type="entry name" value="Zinc knuckle domain containing protein"/>
    <property type="match status" value="1"/>
</dbReference>
<dbReference type="HOGENOM" id="CLU_003612_1_1_1"/>
<feature type="compositionally biased region" description="Polar residues" evidence="6">
    <location>
        <begin position="757"/>
        <end position="774"/>
    </location>
</feature>
<organism evidence="9 10">
    <name type="scientific">Arthroderma otae (strain ATCC MYA-4605 / CBS 113480)</name>
    <name type="common">Microsporum canis</name>
    <dbReference type="NCBI Taxonomy" id="554155"/>
    <lineage>
        <taxon>Eukaryota</taxon>
        <taxon>Fungi</taxon>
        <taxon>Dikarya</taxon>
        <taxon>Ascomycota</taxon>
        <taxon>Pezizomycotina</taxon>
        <taxon>Eurotiomycetes</taxon>
        <taxon>Eurotiomycetidae</taxon>
        <taxon>Onygenales</taxon>
        <taxon>Arthrodermataceae</taxon>
        <taxon>Microsporum</taxon>
    </lineage>
</organism>
<proteinExistence type="inferred from homology"/>
<feature type="compositionally biased region" description="Basic and acidic residues" evidence="6">
    <location>
        <begin position="857"/>
        <end position="868"/>
    </location>
</feature>
<dbReference type="GO" id="GO:0043023">
    <property type="term" value="F:ribosomal large subunit binding"/>
    <property type="evidence" value="ECO:0007669"/>
    <property type="project" value="TreeGrafter"/>
</dbReference>
<evidence type="ECO:0000313" key="9">
    <source>
        <dbReference type="EMBL" id="EEQ31874.1"/>
    </source>
</evidence>
<feature type="compositionally biased region" description="Basic and acidic residues" evidence="6">
    <location>
        <begin position="915"/>
        <end position="932"/>
    </location>
</feature>
<keyword evidence="3" id="KW-0963">Cytoplasm</keyword>
<feature type="compositionally biased region" description="Acidic residues" evidence="6">
    <location>
        <begin position="797"/>
        <end position="813"/>
    </location>
</feature>
<feature type="compositionally biased region" description="Basic and acidic residues" evidence="6">
    <location>
        <begin position="1011"/>
        <end position="1022"/>
    </location>
</feature>
<feature type="compositionally biased region" description="Basic and acidic residues" evidence="6">
    <location>
        <begin position="887"/>
        <end position="899"/>
    </location>
</feature>
<dbReference type="STRING" id="554155.C5FP21"/>
<accession>C5FP21</accession>
<dbReference type="OMA" id="MFLEFFA"/>
<protein>
    <recommendedName>
        <fullName evidence="5">Ribosome quality control complex subunit 2</fullName>
    </recommendedName>
</protein>
<feature type="compositionally biased region" description="Basic and acidic residues" evidence="6">
    <location>
        <begin position="776"/>
        <end position="792"/>
    </location>
</feature>